<organism evidence="1 2">
    <name type="scientific">Desulforamulus profundi</name>
    <dbReference type="NCBI Taxonomy" id="1383067"/>
    <lineage>
        <taxon>Bacteria</taxon>
        <taxon>Bacillati</taxon>
        <taxon>Bacillota</taxon>
        <taxon>Clostridia</taxon>
        <taxon>Eubacteriales</taxon>
        <taxon>Peptococcaceae</taxon>
        <taxon>Desulforamulus</taxon>
    </lineage>
</organism>
<accession>A0A2C6MEW5</accession>
<evidence type="ECO:0000313" key="2">
    <source>
        <dbReference type="Proteomes" id="UP000222564"/>
    </source>
</evidence>
<proteinExistence type="predicted"/>
<dbReference type="AlphaFoldDB" id="A0A2C6MEW5"/>
<dbReference type="Proteomes" id="UP000222564">
    <property type="component" value="Unassembled WGS sequence"/>
</dbReference>
<dbReference type="RefSeq" id="WP_099083025.1">
    <property type="nucleotide sequence ID" value="NZ_AWQQ01000054.1"/>
</dbReference>
<comment type="caution">
    <text evidence="1">The sequence shown here is derived from an EMBL/GenBank/DDBJ whole genome shotgun (WGS) entry which is preliminary data.</text>
</comment>
<reference evidence="1 2" key="1">
    <citation type="submission" date="2013-09" db="EMBL/GenBank/DDBJ databases">
        <title>Biodegradation of hydrocarbons in the deep terrestrial subsurface : characterization of a microbial consortium composed of two Desulfotomaculum species originating from a deep geological formation.</title>
        <authorList>
            <person name="Aullo T."/>
            <person name="Berlendis S."/>
            <person name="Lascourreges J.-F."/>
            <person name="Dessort D."/>
            <person name="Saint-Laurent S."/>
            <person name="Schraauwers B."/>
            <person name="Mas J."/>
            <person name="Magot M."/>
            <person name="Ranchou-Peyruse A."/>
        </authorList>
    </citation>
    <scope>NUCLEOTIDE SEQUENCE [LARGE SCALE GENOMIC DNA]</scope>
    <source>
        <strain evidence="1 2">Bs107</strain>
    </source>
</reference>
<protein>
    <submittedName>
        <fullName evidence="1">Uncharacterized protein</fullName>
    </submittedName>
</protein>
<evidence type="ECO:0000313" key="1">
    <source>
        <dbReference type="EMBL" id="PHJ38195.1"/>
    </source>
</evidence>
<gene>
    <name evidence="1" type="ORF">P378_10210</name>
</gene>
<name>A0A2C6MEW5_9FIRM</name>
<keyword evidence="2" id="KW-1185">Reference proteome</keyword>
<sequence>MVFYDYLLHFLKAFDAMGTKAMVHLTHSDDHRRYFKAMEELTDIINTALDEGELIAASVLTIRLADTYLFATPYLIRTFGQEMTAPLMNFAQSLLVLAHEMASLVESPGAVLQ</sequence>
<dbReference type="EMBL" id="AWQQ01000054">
    <property type="protein sequence ID" value="PHJ38195.1"/>
    <property type="molecule type" value="Genomic_DNA"/>
</dbReference>
<dbReference type="OrthoDB" id="1786301at2"/>